<dbReference type="Proteomes" id="UP000179540">
    <property type="component" value="Unassembled WGS sequence"/>
</dbReference>
<feature type="region of interest" description="Disordered" evidence="1">
    <location>
        <begin position="1"/>
        <end position="33"/>
    </location>
</feature>
<dbReference type="RefSeq" id="WP_075515010.1">
    <property type="nucleotide sequence ID" value="NZ_JAQDNX010000010.1"/>
</dbReference>
<evidence type="ECO:0000313" key="3">
    <source>
        <dbReference type="Proteomes" id="UP000179540"/>
    </source>
</evidence>
<gene>
    <name evidence="2" type="ORF">BK826_07050</name>
</gene>
<reference evidence="2 3" key="1">
    <citation type="submission" date="2016-10" db="EMBL/GenBank/DDBJ databases">
        <title>Draft genome sequence of strain LCT isolated from the Shenzhou X spacecraft of China.</title>
        <authorList>
            <person name="Huang B."/>
        </authorList>
    </citation>
    <scope>NUCLEOTIDE SEQUENCE [LARGE SCALE GENOMIC DNA]</scope>
    <source>
        <strain evidence="2 3">LCT-H5</strain>
    </source>
</reference>
<evidence type="ECO:0000256" key="1">
    <source>
        <dbReference type="SAM" id="MobiDB-lite"/>
    </source>
</evidence>
<sequence>MEETRSPLAVDAPASADSEEAQKRGTSMQKLGDEVAVEQDGEMLYRFRVNSMETMTVEQCPNGGGSMGDLVENGRLMKLSIDEEIGDVAGSDNPTIRSFDGDGLLGVSQASWTYTTDKDTRVNEIMTPITYNCLGPGESLPDMMQSGEKASGDMMLDLPGDAGVLTYTDAYTSQRFRWEVSAQ</sequence>
<protein>
    <submittedName>
        <fullName evidence="2">Uncharacterized protein</fullName>
    </submittedName>
</protein>
<evidence type="ECO:0000313" key="2">
    <source>
        <dbReference type="EMBL" id="OIJ35495.1"/>
    </source>
</evidence>
<name>A0A1S2MYS2_9MICC</name>
<dbReference type="EMBL" id="MODZ01000008">
    <property type="protein sequence ID" value="OIJ35495.1"/>
    <property type="molecule type" value="Genomic_DNA"/>
</dbReference>
<dbReference type="OrthoDB" id="4559282at2"/>
<accession>A0A1S2MYS2</accession>
<organism evidence="2 3">
    <name type="scientific">Rothia kristinae</name>
    <dbReference type="NCBI Taxonomy" id="37923"/>
    <lineage>
        <taxon>Bacteria</taxon>
        <taxon>Bacillati</taxon>
        <taxon>Actinomycetota</taxon>
        <taxon>Actinomycetes</taxon>
        <taxon>Micrococcales</taxon>
        <taxon>Micrococcaceae</taxon>
        <taxon>Rothia</taxon>
    </lineage>
</organism>
<dbReference type="AlphaFoldDB" id="A0A1S2MYS2"/>
<comment type="caution">
    <text evidence="2">The sequence shown here is derived from an EMBL/GenBank/DDBJ whole genome shotgun (WGS) entry which is preliminary data.</text>
</comment>
<proteinExistence type="predicted"/>